<dbReference type="EMBL" id="LR778301">
    <property type="protein sequence ID" value="CAB1370484.1"/>
    <property type="molecule type" value="Genomic_DNA"/>
</dbReference>
<dbReference type="InterPro" id="IPR010621">
    <property type="entry name" value="DUF1214"/>
</dbReference>
<evidence type="ECO:0000313" key="2">
    <source>
        <dbReference type="EMBL" id="CAB1370484.1"/>
    </source>
</evidence>
<evidence type="ECO:0000259" key="1">
    <source>
        <dbReference type="Pfam" id="PF06742"/>
    </source>
</evidence>
<proteinExistence type="predicted"/>
<dbReference type="Gene3D" id="2.60.120.600">
    <property type="entry name" value="Domain of unknown function DUF1214, C-terminal domain"/>
    <property type="match status" value="1"/>
</dbReference>
<dbReference type="KEGG" id="doe:DENOEST_3330"/>
<feature type="domain" description="DUF1214" evidence="1">
    <location>
        <begin position="89"/>
        <end position="172"/>
    </location>
</feature>
<keyword evidence="3" id="KW-1185">Reference proteome</keyword>
<sequence length="365" mass="40882">MSTTKQASVQAWEAFCDQLKQAGAVLAREATPEDELTQAEGLRKLVRMIRMGFEASLEYGNTDHPEVYQLVTPTTVGEGENADAHYHQAMIDGSKTYRLSGQRGEAPFIEFTIYAGKIGLDSGSTVVGAITEADLKVNPDGSYELMLSPDPQPGNWIRTTPEATVLYIRQYSHDWRKARDATFNIARVGATGDRPPLTVAEVNQAMKRTATYVARSINIWAAIVDQRRAAPPNKIFNFEEEQKGSGEEAPEMPIGHRFSSGYFRLAEDEALVLSFKPADVPYWGMAMTNYWFEPFTYTEHRSHYNNRTVRYEADGSVNIVIAAKDPGLPNWMDTMGHLEGPVIFRWSRTRLPVPDIQARVVKLAK</sequence>
<organism evidence="2 3">
    <name type="scientific">Denitratisoma oestradiolicum</name>
    <dbReference type="NCBI Taxonomy" id="311182"/>
    <lineage>
        <taxon>Bacteria</taxon>
        <taxon>Pseudomonadati</taxon>
        <taxon>Pseudomonadota</taxon>
        <taxon>Betaproteobacteria</taxon>
        <taxon>Nitrosomonadales</taxon>
        <taxon>Sterolibacteriaceae</taxon>
        <taxon>Denitratisoma</taxon>
    </lineage>
</organism>
<accession>A0A6S6XWW3</accession>
<evidence type="ECO:0000313" key="3">
    <source>
        <dbReference type="Proteomes" id="UP000515733"/>
    </source>
</evidence>
<name>A0A6S6XWW3_9PROT</name>
<dbReference type="RefSeq" id="WP_170228251.1">
    <property type="nucleotide sequence ID" value="NZ_LR778301.1"/>
</dbReference>
<reference evidence="2 3" key="1">
    <citation type="submission" date="2020-03" db="EMBL/GenBank/DDBJ databases">
        <authorList>
            <consortium name="Genoscope - CEA"/>
            <person name="William W."/>
        </authorList>
    </citation>
    <scope>NUCLEOTIDE SEQUENCE [LARGE SCALE GENOMIC DNA]</scope>
    <source>
        <strain evidence="3">DSM 16959</strain>
    </source>
</reference>
<dbReference type="InterPro" id="IPR037049">
    <property type="entry name" value="DUF1214_C_sf"/>
</dbReference>
<feature type="domain" description="DUF1214" evidence="1">
    <location>
        <begin position="271"/>
        <end position="337"/>
    </location>
</feature>
<protein>
    <recommendedName>
        <fullName evidence="1">DUF1214 domain-containing protein</fullName>
    </recommendedName>
</protein>
<dbReference type="Proteomes" id="UP000515733">
    <property type="component" value="Chromosome"/>
</dbReference>
<gene>
    <name evidence="2" type="ORF">DENOEST_3330</name>
</gene>
<dbReference type="SUPFAM" id="SSF160935">
    <property type="entry name" value="VPA0735-like"/>
    <property type="match status" value="1"/>
</dbReference>
<dbReference type="AlphaFoldDB" id="A0A6S6XWW3"/>
<dbReference type="Pfam" id="PF06742">
    <property type="entry name" value="DUF1214"/>
    <property type="match status" value="2"/>
</dbReference>